<dbReference type="InterPro" id="IPR032587">
    <property type="entry name" value="DUF4911"/>
</dbReference>
<proteinExistence type="predicted"/>
<dbReference type="AlphaFoldDB" id="A0A9D2KC23"/>
<reference evidence="1" key="2">
    <citation type="submission" date="2021-04" db="EMBL/GenBank/DDBJ databases">
        <authorList>
            <person name="Gilroy R."/>
        </authorList>
    </citation>
    <scope>NUCLEOTIDE SEQUENCE</scope>
    <source>
        <strain evidence="1">ChiW4-1371</strain>
    </source>
</reference>
<name>A0A9D2KC23_9BACT</name>
<organism evidence="1 2">
    <name type="scientific">Candidatus Mucispirillum faecigallinarum</name>
    <dbReference type="NCBI Taxonomy" id="2838699"/>
    <lineage>
        <taxon>Bacteria</taxon>
        <taxon>Pseudomonadati</taxon>
        <taxon>Deferribacterota</taxon>
        <taxon>Deferribacteres</taxon>
        <taxon>Deferribacterales</taxon>
        <taxon>Mucispirillaceae</taxon>
        <taxon>Mucispirillum</taxon>
    </lineage>
</organism>
<evidence type="ECO:0000313" key="1">
    <source>
        <dbReference type="EMBL" id="HIZ89392.1"/>
    </source>
</evidence>
<sequence length="92" mass="10435">MDKEFYTVRIRFSCNKQDIIIVNSILDSYGGLGLIRTIDKEKCNCAVFSTNSVYKTTLQVMHALQNEGLSISDIIVDISENVDEFAPQDREL</sequence>
<dbReference type="Proteomes" id="UP000824176">
    <property type="component" value="Unassembled WGS sequence"/>
</dbReference>
<gene>
    <name evidence="1" type="ORF">H9804_05570</name>
</gene>
<dbReference type="Pfam" id="PF16256">
    <property type="entry name" value="DUF4911"/>
    <property type="match status" value="1"/>
</dbReference>
<dbReference type="EMBL" id="DXAQ01000086">
    <property type="protein sequence ID" value="HIZ89392.1"/>
    <property type="molecule type" value="Genomic_DNA"/>
</dbReference>
<accession>A0A9D2KC23</accession>
<reference evidence="1" key="1">
    <citation type="journal article" date="2021" name="PeerJ">
        <title>Extensive microbial diversity within the chicken gut microbiome revealed by metagenomics and culture.</title>
        <authorList>
            <person name="Gilroy R."/>
            <person name="Ravi A."/>
            <person name="Getino M."/>
            <person name="Pursley I."/>
            <person name="Horton D.L."/>
            <person name="Alikhan N.F."/>
            <person name="Baker D."/>
            <person name="Gharbi K."/>
            <person name="Hall N."/>
            <person name="Watson M."/>
            <person name="Adriaenssens E.M."/>
            <person name="Foster-Nyarko E."/>
            <person name="Jarju S."/>
            <person name="Secka A."/>
            <person name="Antonio M."/>
            <person name="Oren A."/>
            <person name="Chaudhuri R.R."/>
            <person name="La Ragione R."/>
            <person name="Hildebrand F."/>
            <person name="Pallen M.J."/>
        </authorList>
    </citation>
    <scope>NUCLEOTIDE SEQUENCE</scope>
    <source>
        <strain evidence="1">ChiW4-1371</strain>
    </source>
</reference>
<evidence type="ECO:0000313" key="2">
    <source>
        <dbReference type="Proteomes" id="UP000824176"/>
    </source>
</evidence>
<comment type="caution">
    <text evidence="1">The sequence shown here is derived from an EMBL/GenBank/DDBJ whole genome shotgun (WGS) entry which is preliminary data.</text>
</comment>
<protein>
    <submittedName>
        <fullName evidence="1">DUF4911 domain-containing protein</fullName>
    </submittedName>
</protein>